<feature type="compositionally biased region" description="Low complexity" evidence="1">
    <location>
        <begin position="7"/>
        <end position="19"/>
    </location>
</feature>
<dbReference type="WBParaSite" id="TMUE_2000006048.1">
    <property type="protein sequence ID" value="TMUE_2000006048.1"/>
    <property type="gene ID" value="WBGene00299440"/>
</dbReference>
<reference evidence="3" key="1">
    <citation type="submission" date="2019-12" db="UniProtKB">
        <authorList>
            <consortium name="WormBaseParasite"/>
        </authorList>
    </citation>
    <scope>IDENTIFICATION</scope>
</reference>
<sequence>MRLGVNSRSIRSGRRIGQSRGRRPTTVARGTAGSRSPKGTPSRRSAPKSDDSYVANVGADMLMNHLTTQLSIVLSSFSDQLMERLTSLHGNIRQKEAATSLARADVSPRRASNSERDCLRQVSPTSGEDCADAADNMQPNMSRSSQDRSNNEPAPSSFAQEGPTVAPDEWISELDTSASPVFPPVPPSWLRDIAPAVNIQPFDGDPLKWDMFISSFKSLVHDVVGSNAQRLSILRQLLTPSLRSALA</sequence>
<evidence type="ECO:0000313" key="2">
    <source>
        <dbReference type="Proteomes" id="UP000046395"/>
    </source>
</evidence>
<feature type="region of interest" description="Disordered" evidence="1">
    <location>
        <begin position="96"/>
        <end position="163"/>
    </location>
</feature>
<evidence type="ECO:0000313" key="3">
    <source>
        <dbReference type="WBParaSite" id="TMUE_2000006048.1"/>
    </source>
</evidence>
<feature type="compositionally biased region" description="Polar residues" evidence="1">
    <location>
        <begin position="33"/>
        <end position="43"/>
    </location>
</feature>
<keyword evidence="2" id="KW-1185">Reference proteome</keyword>
<accession>A0A5S6QFR8</accession>
<evidence type="ECO:0000256" key="1">
    <source>
        <dbReference type="SAM" id="MobiDB-lite"/>
    </source>
</evidence>
<name>A0A5S6QFR8_TRIMR</name>
<dbReference type="Proteomes" id="UP000046395">
    <property type="component" value="Unassembled WGS sequence"/>
</dbReference>
<organism evidence="2 3">
    <name type="scientific">Trichuris muris</name>
    <name type="common">Mouse whipworm</name>
    <dbReference type="NCBI Taxonomy" id="70415"/>
    <lineage>
        <taxon>Eukaryota</taxon>
        <taxon>Metazoa</taxon>
        <taxon>Ecdysozoa</taxon>
        <taxon>Nematoda</taxon>
        <taxon>Enoplea</taxon>
        <taxon>Dorylaimia</taxon>
        <taxon>Trichinellida</taxon>
        <taxon>Trichuridae</taxon>
        <taxon>Trichuris</taxon>
    </lineage>
</organism>
<feature type="region of interest" description="Disordered" evidence="1">
    <location>
        <begin position="1"/>
        <end position="52"/>
    </location>
</feature>
<protein>
    <submittedName>
        <fullName evidence="3">Uncharacterized protein</fullName>
    </submittedName>
</protein>
<feature type="compositionally biased region" description="Basic and acidic residues" evidence="1">
    <location>
        <begin position="106"/>
        <end position="119"/>
    </location>
</feature>
<proteinExistence type="predicted"/>
<dbReference type="AlphaFoldDB" id="A0A5S6QFR8"/>